<gene>
    <name evidence="1" type="ORF">Van01_36600</name>
</gene>
<organism evidence="1 2">
    <name type="scientific">Micromonospora andamanensis</name>
    <dbReference type="NCBI Taxonomy" id="1287068"/>
    <lineage>
        <taxon>Bacteria</taxon>
        <taxon>Bacillati</taxon>
        <taxon>Actinomycetota</taxon>
        <taxon>Actinomycetes</taxon>
        <taxon>Micromonosporales</taxon>
        <taxon>Micromonosporaceae</taxon>
        <taxon>Micromonospora</taxon>
    </lineage>
</organism>
<dbReference type="EMBL" id="BOOZ01000021">
    <property type="protein sequence ID" value="GIJ10446.1"/>
    <property type="molecule type" value="Genomic_DNA"/>
</dbReference>
<protein>
    <submittedName>
        <fullName evidence="1">Uncharacterized protein</fullName>
    </submittedName>
</protein>
<name>A0ABQ4HY37_9ACTN</name>
<dbReference type="Proteomes" id="UP000647017">
    <property type="component" value="Unassembled WGS sequence"/>
</dbReference>
<dbReference type="Pfam" id="PF15585">
    <property type="entry name" value="Imm7"/>
    <property type="match status" value="1"/>
</dbReference>
<dbReference type="InterPro" id="IPR028965">
    <property type="entry name" value="Imm7"/>
</dbReference>
<comment type="caution">
    <text evidence="1">The sequence shown here is derived from an EMBL/GenBank/DDBJ whole genome shotgun (WGS) entry which is preliminary data.</text>
</comment>
<evidence type="ECO:0000313" key="2">
    <source>
        <dbReference type="Proteomes" id="UP000647017"/>
    </source>
</evidence>
<proteinExistence type="predicted"/>
<sequence length="186" mass="21044">MAAQRVREKAVKTGRVPNFHFEEARTGAVIRKLREYGVRYGVEPVFTSDRSEGDVYEFHGWFCLSQTTEVSDSGQLDALIDELNELVVGLDFPTNVSAEVTILNGEYYLLLYGVANRRRDEAVGMRQVLQFVARRLPGSYGLLLEKDEEMPIPPGPNAFRVHVMARGEITERLDPFLSPIRPVVED</sequence>
<keyword evidence="2" id="KW-1185">Reference proteome</keyword>
<reference evidence="1 2" key="1">
    <citation type="submission" date="2021-01" db="EMBL/GenBank/DDBJ databases">
        <title>Whole genome shotgun sequence of Verrucosispora andamanensis NBRC 109075.</title>
        <authorList>
            <person name="Komaki H."/>
            <person name="Tamura T."/>
        </authorList>
    </citation>
    <scope>NUCLEOTIDE SEQUENCE [LARGE SCALE GENOMIC DNA]</scope>
    <source>
        <strain evidence="1 2">NBRC 109075</strain>
    </source>
</reference>
<accession>A0ABQ4HY37</accession>
<dbReference type="RefSeq" id="WP_239099146.1">
    <property type="nucleotide sequence ID" value="NZ_BOOZ01000021.1"/>
</dbReference>
<evidence type="ECO:0000313" key="1">
    <source>
        <dbReference type="EMBL" id="GIJ10446.1"/>
    </source>
</evidence>